<comment type="similarity">
    <text evidence="1">Belongs to the ParB family.</text>
</comment>
<feature type="region of interest" description="Disordered" evidence="7">
    <location>
        <begin position="218"/>
        <end position="264"/>
    </location>
</feature>
<dbReference type="InterPro" id="IPR004437">
    <property type="entry name" value="ParB/RepB/Spo0J"/>
</dbReference>
<proteinExistence type="inferred from homology"/>
<dbReference type="PANTHER" id="PTHR33375">
    <property type="entry name" value="CHROMOSOME-PARTITIONING PROTEIN PARB-RELATED"/>
    <property type="match status" value="1"/>
</dbReference>
<comment type="caution">
    <text evidence="9">The sequence shown here is derived from an EMBL/GenBank/DDBJ whole genome shotgun (WGS) entry which is preliminary data.</text>
</comment>
<dbReference type="Gene3D" id="3.90.1530.30">
    <property type="match status" value="1"/>
</dbReference>
<dbReference type="InterPro" id="IPR003115">
    <property type="entry name" value="ParB_N"/>
</dbReference>
<evidence type="ECO:0000256" key="2">
    <source>
        <dbReference type="ARBA" id="ARBA00022490"/>
    </source>
</evidence>
<evidence type="ECO:0000256" key="7">
    <source>
        <dbReference type="SAM" id="MobiDB-lite"/>
    </source>
</evidence>
<sequence length="303" mass="33702">MALSSFFNKKKKTQETADNVTNQVREIAVAAIIPNRYQPRKVFKADSINELAETIAAHGLLQPIVVREYAAGQYEIIAGERRFRAVKKLAWSQVPAIIDNLDDNETAAMALIENLQREALSPIEEAQAYQSLLSQDTMTQTQLAQAVGKSQSFIANKLRLLKLPDTIQEAIINGEISERHGRALLRVNEIDQQIILHKILSEHLTVKDTEQAIYTLQNPEPKSDTAPMAVEKPEATGAKSKKSKTVQPPKSAKRKISGRSKDPKLAINTLRQSLAMIQEAGVDLKIEENDAKDVYSLTVKIDK</sequence>
<dbReference type="CDD" id="cd16393">
    <property type="entry name" value="SPO0J_N"/>
    <property type="match status" value="1"/>
</dbReference>
<keyword evidence="4" id="KW-0238">DNA-binding</keyword>
<dbReference type="SUPFAM" id="SSF110849">
    <property type="entry name" value="ParB/Sulfiredoxin"/>
    <property type="match status" value="1"/>
</dbReference>
<dbReference type="PANTHER" id="PTHR33375:SF8">
    <property type="entry name" value="NUCLEOID OCCLUSION PROTEIN"/>
    <property type="match status" value="1"/>
</dbReference>
<dbReference type="Pfam" id="PF02195">
    <property type="entry name" value="ParB_N"/>
    <property type="match status" value="1"/>
</dbReference>
<feature type="domain" description="ParB-like N-terminal" evidence="8">
    <location>
        <begin position="25"/>
        <end position="115"/>
    </location>
</feature>
<reference evidence="10" key="1">
    <citation type="journal article" date="2019" name="Int. J. Syst. Evol. Microbiol.">
        <title>The Global Catalogue of Microorganisms (GCM) 10K type strain sequencing project: providing services to taxonomists for standard genome sequencing and annotation.</title>
        <authorList>
            <consortium name="The Broad Institute Genomics Platform"/>
            <consortium name="The Broad Institute Genome Sequencing Center for Infectious Disease"/>
            <person name="Wu L."/>
            <person name="Ma J."/>
        </authorList>
    </citation>
    <scope>NUCLEOTIDE SEQUENCE [LARGE SCALE GENOMIC DNA]</scope>
    <source>
        <strain evidence="10">CCM 8896</strain>
    </source>
</reference>
<dbReference type="NCBIfam" id="TIGR04285">
    <property type="entry name" value="nucleoid_noc"/>
    <property type="match status" value="1"/>
</dbReference>
<dbReference type="InterPro" id="IPR023705">
    <property type="entry name" value="Nucleoid_occlusion_protein"/>
</dbReference>
<dbReference type="EMBL" id="JBHTOP010000026">
    <property type="protein sequence ID" value="MFD1672415.1"/>
    <property type="molecule type" value="Genomic_DNA"/>
</dbReference>
<name>A0ABW4JB56_9LACO</name>
<evidence type="ECO:0000256" key="1">
    <source>
        <dbReference type="ARBA" id="ARBA00006295"/>
    </source>
</evidence>
<evidence type="ECO:0000313" key="9">
    <source>
        <dbReference type="EMBL" id="MFD1672415.1"/>
    </source>
</evidence>
<keyword evidence="3" id="KW-0132">Cell division</keyword>
<evidence type="ECO:0000256" key="6">
    <source>
        <dbReference type="ARBA" id="ARBA00023306"/>
    </source>
</evidence>
<dbReference type="InterPro" id="IPR050336">
    <property type="entry name" value="Chromosome_partition/occlusion"/>
</dbReference>
<keyword evidence="2" id="KW-0963">Cytoplasm</keyword>
<accession>A0ABW4JB56</accession>
<evidence type="ECO:0000256" key="3">
    <source>
        <dbReference type="ARBA" id="ARBA00022618"/>
    </source>
</evidence>
<keyword evidence="5" id="KW-0717">Septation</keyword>
<evidence type="ECO:0000313" key="10">
    <source>
        <dbReference type="Proteomes" id="UP001597267"/>
    </source>
</evidence>
<dbReference type="SUPFAM" id="SSF109709">
    <property type="entry name" value="KorB DNA-binding domain-like"/>
    <property type="match status" value="1"/>
</dbReference>
<evidence type="ECO:0000256" key="4">
    <source>
        <dbReference type="ARBA" id="ARBA00023125"/>
    </source>
</evidence>
<dbReference type="NCBIfam" id="TIGR00180">
    <property type="entry name" value="parB_part"/>
    <property type="match status" value="1"/>
</dbReference>
<evidence type="ECO:0000256" key="5">
    <source>
        <dbReference type="ARBA" id="ARBA00023210"/>
    </source>
</evidence>
<evidence type="ECO:0000259" key="8">
    <source>
        <dbReference type="SMART" id="SM00470"/>
    </source>
</evidence>
<protein>
    <submittedName>
        <fullName evidence="9">Nucleoid occlusion protein</fullName>
    </submittedName>
</protein>
<dbReference type="InterPro" id="IPR036086">
    <property type="entry name" value="ParB/Sulfiredoxin_sf"/>
</dbReference>
<dbReference type="Pfam" id="PF17762">
    <property type="entry name" value="HTH_ParB"/>
    <property type="match status" value="1"/>
</dbReference>
<dbReference type="InterPro" id="IPR041468">
    <property type="entry name" value="HTH_ParB/Spo0J"/>
</dbReference>
<dbReference type="Proteomes" id="UP001597267">
    <property type="component" value="Unassembled WGS sequence"/>
</dbReference>
<keyword evidence="10" id="KW-1185">Reference proteome</keyword>
<organism evidence="9 10">
    <name type="scientific">Agrilactobacillus yilanensis</name>
    <dbReference type="NCBI Taxonomy" id="2485997"/>
    <lineage>
        <taxon>Bacteria</taxon>
        <taxon>Bacillati</taxon>
        <taxon>Bacillota</taxon>
        <taxon>Bacilli</taxon>
        <taxon>Lactobacillales</taxon>
        <taxon>Lactobacillaceae</taxon>
        <taxon>Agrilactobacillus</taxon>
    </lineage>
</organism>
<keyword evidence="6" id="KW-0131">Cell cycle</keyword>
<dbReference type="RefSeq" id="WP_125712196.1">
    <property type="nucleotide sequence ID" value="NZ_JBHTOP010000026.1"/>
</dbReference>
<gene>
    <name evidence="9" type="primary">noc</name>
    <name evidence="9" type="ORF">ACFQ5M_09920</name>
</gene>
<dbReference type="SMART" id="SM00470">
    <property type="entry name" value="ParB"/>
    <property type="match status" value="1"/>
</dbReference>
<dbReference type="Gene3D" id="1.10.10.2830">
    <property type="match status" value="1"/>
</dbReference>